<reference evidence="2 3" key="1">
    <citation type="journal article" date="2014" name="Agronomy (Basel)">
        <title>A Draft Genome Sequence for Ensete ventricosum, the Drought-Tolerant Tree Against Hunger.</title>
        <authorList>
            <person name="Harrison J."/>
            <person name="Moore K.A."/>
            <person name="Paszkiewicz K."/>
            <person name="Jones T."/>
            <person name="Grant M."/>
            <person name="Ambacheew D."/>
            <person name="Muzemil S."/>
            <person name="Studholme D.J."/>
        </authorList>
    </citation>
    <scope>NUCLEOTIDE SEQUENCE [LARGE SCALE GENOMIC DNA]</scope>
</reference>
<evidence type="ECO:0000256" key="1">
    <source>
        <dbReference type="SAM" id="Coils"/>
    </source>
</evidence>
<organism evidence="2 3">
    <name type="scientific">Ensete ventricosum</name>
    <name type="common">Abyssinian banana</name>
    <name type="synonym">Musa ensete</name>
    <dbReference type="NCBI Taxonomy" id="4639"/>
    <lineage>
        <taxon>Eukaryota</taxon>
        <taxon>Viridiplantae</taxon>
        <taxon>Streptophyta</taxon>
        <taxon>Embryophyta</taxon>
        <taxon>Tracheophyta</taxon>
        <taxon>Spermatophyta</taxon>
        <taxon>Magnoliopsida</taxon>
        <taxon>Liliopsida</taxon>
        <taxon>Zingiberales</taxon>
        <taxon>Musaceae</taxon>
        <taxon>Ensete</taxon>
    </lineage>
</organism>
<evidence type="ECO:0000313" key="3">
    <source>
        <dbReference type="Proteomes" id="UP000287651"/>
    </source>
</evidence>
<feature type="coiled-coil region" evidence="1">
    <location>
        <begin position="228"/>
        <end position="282"/>
    </location>
</feature>
<protein>
    <submittedName>
        <fullName evidence="2">Uncharacterized protein</fullName>
    </submittedName>
</protein>
<evidence type="ECO:0000313" key="2">
    <source>
        <dbReference type="EMBL" id="RRT53370.1"/>
    </source>
</evidence>
<dbReference type="EMBL" id="AMZH03011177">
    <property type="protein sequence ID" value="RRT53370.1"/>
    <property type="molecule type" value="Genomic_DNA"/>
</dbReference>
<dbReference type="Proteomes" id="UP000287651">
    <property type="component" value="Unassembled WGS sequence"/>
</dbReference>
<dbReference type="AlphaFoldDB" id="A0A426YNT4"/>
<proteinExistence type="predicted"/>
<sequence length="291" mass="31763">MCVSVPLQCMVVDGAEPGLAKEEGAGGSFWSWKKKRERNSGAPTGAERERAAEHLRAGLFHCSLFFPPSPHIPSLIGMGLQKADKDLILLPSGPSLRRFQVVTVEDVLSDDASCGFSIAPPFPSYFFLVRHRPFAVAVSEHQVQQPSSPASIGTPTISVVLLDQSSFVVASIMAVRLPALLILPLPQVGCKCKLAHKLLKPLMRSATVNKTSVKLGTEEVPFGAPIGKKSHKERLKMAETRLDVLEASLEELYQGQRMLLGVESSQEEVESWIERIESLVDQLPEDTKDSV</sequence>
<gene>
    <name evidence="2" type="ORF">B296_00026409</name>
</gene>
<accession>A0A426YNT4</accession>
<name>A0A426YNT4_ENSVE</name>
<comment type="caution">
    <text evidence="2">The sequence shown here is derived from an EMBL/GenBank/DDBJ whole genome shotgun (WGS) entry which is preliminary data.</text>
</comment>
<keyword evidence="1" id="KW-0175">Coiled coil</keyword>